<accession>A0A9X4XCN8</accession>
<protein>
    <submittedName>
        <fullName evidence="1">Uncharacterized protein</fullName>
    </submittedName>
</protein>
<comment type="caution">
    <text evidence="1">The sequence shown here is derived from an EMBL/GenBank/DDBJ whole genome shotgun (WGS) entry which is preliminary data.</text>
</comment>
<dbReference type="AlphaFoldDB" id="A0A9X4XCN8"/>
<gene>
    <name evidence="1" type="ORF">GMA92_05880</name>
</gene>
<dbReference type="Proteomes" id="UP000487649">
    <property type="component" value="Unassembled WGS sequence"/>
</dbReference>
<reference evidence="1 2" key="1">
    <citation type="journal article" date="2019" name="Nat. Med.">
        <title>A library of human gut bacterial isolates paired with longitudinal multiomics data enables mechanistic microbiome research.</title>
        <authorList>
            <person name="Poyet M."/>
            <person name="Groussin M."/>
            <person name="Gibbons S.M."/>
            <person name="Avila-Pacheco J."/>
            <person name="Jiang X."/>
            <person name="Kearney S.M."/>
            <person name="Perrotta A.R."/>
            <person name="Berdy B."/>
            <person name="Zhao S."/>
            <person name="Lieberman T.D."/>
            <person name="Swanson P.K."/>
            <person name="Smith M."/>
            <person name="Roesemann S."/>
            <person name="Alexander J.E."/>
            <person name="Rich S.A."/>
            <person name="Livny J."/>
            <person name="Vlamakis H."/>
            <person name="Clish C."/>
            <person name="Bullock K."/>
            <person name="Deik A."/>
            <person name="Scott J."/>
            <person name="Pierce K.A."/>
            <person name="Xavier R.J."/>
            <person name="Alm E.J."/>
        </authorList>
    </citation>
    <scope>NUCLEOTIDE SEQUENCE [LARGE SCALE GENOMIC DNA]</scope>
    <source>
        <strain evidence="1 2">BIOML-A198</strain>
    </source>
</reference>
<dbReference type="EMBL" id="WMQE01000010">
    <property type="protein sequence ID" value="MTK20944.1"/>
    <property type="molecule type" value="Genomic_DNA"/>
</dbReference>
<name>A0A9X4XCN8_9FIRM</name>
<organism evidence="1 2">
    <name type="scientific">Turicibacter sanguinis</name>
    <dbReference type="NCBI Taxonomy" id="154288"/>
    <lineage>
        <taxon>Bacteria</taxon>
        <taxon>Bacillati</taxon>
        <taxon>Bacillota</taxon>
        <taxon>Erysipelotrichia</taxon>
        <taxon>Erysipelotrichales</taxon>
        <taxon>Turicibacteraceae</taxon>
        <taxon>Turicibacter</taxon>
    </lineage>
</organism>
<sequence length="282" mass="32612">MIYKKEANFPYPLLTNTSDSYEQCQFILDIDLQENTDHYQFNVKSEIESSFIKKLIQAKQAKLILVIQSKDNKFYDVNLTEDQVIIPKTRLSLSKRTTLQLLIQAVGDVNFATNEDLASFYDDIKEDITVPKHSVLGFSNCVIFDGSTTKPFDLFEKKLNPDLKSEIAIDLGSETIIIQYKHEEFQFNDSSMSGTLNNPYIYMGLQKALYRFIIKHGEDDQVYLEDIEHPEDGLDFKLYNLMKSKMITELNTENMDEVISKISDKILNKFTTAVRGLYKNED</sequence>
<evidence type="ECO:0000313" key="2">
    <source>
        <dbReference type="Proteomes" id="UP000487649"/>
    </source>
</evidence>
<proteinExistence type="predicted"/>
<evidence type="ECO:0000313" key="1">
    <source>
        <dbReference type="EMBL" id="MTK20944.1"/>
    </source>
</evidence>